<protein>
    <recommendedName>
        <fullName evidence="6">Choline transporter-like protein</fullName>
    </recommendedName>
</protein>
<dbReference type="GO" id="GO:0005886">
    <property type="term" value="C:plasma membrane"/>
    <property type="evidence" value="ECO:0007669"/>
    <property type="project" value="UniProtKB-SubCell"/>
</dbReference>
<evidence type="ECO:0000256" key="3">
    <source>
        <dbReference type="ARBA" id="ARBA00022692"/>
    </source>
</evidence>
<feature type="transmembrane region" description="Helical" evidence="6">
    <location>
        <begin position="198"/>
        <end position="221"/>
    </location>
</feature>
<accession>A0A482VK23</accession>
<evidence type="ECO:0000256" key="6">
    <source>
        <dbReference type="RuleBase" id="RU368066"/>
    </source>
</evidence>
<dbReference type="PANTHER" id="PTHR12385:SF96">
    <property type="entry name" value="CHOLINE TRANSPORTER-LIKE PROTEIN"/>
    <property type="match status" value="1"/>
</dbReference>
<evidence type="ECO:0000256" key="2">
    <source>
        <dbReference type="ARBA" id="ARBA00007168"/>
    </source>
</evidence>
<dbReference type="InterPro" id="IPR007603">
    <property type="entry name" value="Choline_transptr-like"/>
</dbReference>
<evidence type="ECO:0000313" key="7">
    <source>
        <dbReference type="EMBL" id="RZC33073.1"/>
    </source>
</evidence>
<feature type="transmembrane region" description="Helical" evidence="6">
    <location>
        <begin position="264"/>
        <end position="282"/>
    </location>
</feature>
<evidence type="ECO:0000313" key="8">
    <source>
        <dbReference type="Proteomes" id="UP000292052"/>
    </source>
</evidence>
<comment type="caution">
    <text evidence="6">Lacks conserved residue(s) required for the propagation of feature annotation.</text>
</comment>
<sequence length="419" mass="47374">TCLTGYSSIDTDFNRFLYGYDKCGDTCGINNDPIKDVNCSGKDLTQKNFIFSVVYLFSIFCLFYCILHSRIASSRFIVLYSVCVVSRYWYVNDTNETQLLYIGVTSTIFHNDSVINRGNDCNFQDAAFTADIFDGKHNSLFENSYYYFICLFLIFNTVTIITLIVLLILLTAIIFLSALISTNADLVELEEDPSTHEYNISATGLACLTFLLITVLWLFAFTNGCQCMIIAGAVAANYFKRKQSLLSAAPFTSIYVLIRYHLGTVAFGSLVITMVMFARISVEFLRHHSKFKNLVRFLECCLAFLQEFVDYLTKRAYIQTAMHGKPLYQSGVRAARLLWSNLMDTISLDVVGDFIVFCALIFVMLVATAVGISISFVAIETMFLCFCEDKLMNDGKDREYFMSPELLAIVNKAKEAAKQ</sequence>
<reference evidence="7 8" key="1">
    <citation type="submission" date="2017-03" db="EMBL/GenBank/DDBJ databases">
        <title>Genome of the blue death feigning beetle - Asbolus verrucosus.</title>
        <authorList>
            <person name="Rider S.D."/>
        </authorList>
    </citation>
    <scope>NUCLEOTIDE SEQUENCE [LARGE SCALE GENOMIC DNA]</scope>
    <source>
        <strain evidence="7">Butters</strain>
        <tissue evidence="7">Head and leg muscle</tissue>
    </source>
</reference>
<feature type="transmembrane region" description="Helical" evidence="6">
    <location>
        <begin position="354"/>
        <end position="387"/>
    </location>
</feature>
<dbReference type="EMBL" id="QDEB01092319">
    <property type="protein sequence ID" value="RZC33073.1"/>
    <property type="molecule type" value="Genomic_DNA"/>
</dbReference>
<keyword evidence="4 6" id="KW-1133">Transmembrane helix</keyword>
<dbReference type="PANTHER" id="PTHR12385">
    <property type="entry name" value="CHOLINE TRANSPORTER-LIKE (SLC FAMILY 44)"/>
    <property type="match status" value="1"/>
</dbReference>
<evidence type="ECO:0000256" key="4">
    <source>
        <dbReference type="ARBA" id="ARBA00022989"/>
    </source>
</evidence>
<keyword evidence="3 6" id="KW-0812">Transmembrane</keyword>
<dbReference type="Proteomes" id="UP000292052">
    <property type="component" value="Unassembled WGS sequence"/>
</dbReference>
<keyword evidence="5 6" id="KW-0472">Membrane</keyword>
<comment type="similarity">
    <text evidence="2 6">Belongs to the CTL (choline transporter-like) family.</text>
</comment>
<dbReference type="AlphaFoldDB" id="A0A482VK23"/>
<comment type="subcellular location">
    <subcellularLocation>
        <location evidence="6">Cell membrane</location>
        <topology evidence="6">Multi-pass membrane protein</topology>
    </subcellularLocation>
    <subcellularLocation>
        <location evidence="1">Membrane</location>
        <topology evidence="1">Multi-pass membrane protein</topology>
    </subcellularLocation>
</comment>
<comment type="caution">
    <text evidence="7">The sequence shown here is derived from an EMBL/GenBank/DDBJ whole genome shotgun (WGS) entry which is preliminary data.</text>
</comment>
<comment type="function">
    <text evidence="6">Choline transporter.</text>
</comment>
<dbReference type="OrthoDB" id="420519at2759"/>
<dbReference type="GO" id="GO:0022857">
    <property type="term" value="F:transmembrane transporter activity"/>
    <property type="evidence" value="ECO:0007669"/>
    <property type="project" value="UniProtKB-UniRule"/>
</dbReference>
<evidence type="ECO:0000256" key="1">
    <source>
        <dbReference type="ARBA" id="ARBA00004141"/>
    </source>
</evidence>
<gene>
    <name evidence="7" type="ORF">BDFB_009228</name>
</gene>
<evidence type="ECO:0000256" key="5">
    <source>
        <dbReference type="ARBA" id="ARBA00023136"/>
    </source>
</evidence>
<organism evidence="7 8">
    <name type="scientific">Asbolus verrucosus</name>
    <name type="common">Desert ironclad beetle</name>
    <dbReference type="NCBI Taxonomy" id="1661398"/>
    <lineage>
        <taxon>Eukaryota</taxon>
        <taxon>Metazoa</taxon>
        <taxon>Ecdysozoa</taxon>
        <taxon>Arthropoda</taxon>
        <taxon>Hexapoda</taxon>
        <taxon>Insecta</taxon>
        <taxon>Pterygota</taxon>
        <taxon>Neoptera</taxon>
        <taxon>Endopterygota</taxon>
        <taxon>Coleoptera</taxon>
        <taxon>Polyphaga</taxon>
        <taxon>Cucujiformia</taxon>
        <taxon>Tenebrionidae</taxon>
        <taxon>Pimeliinae</taxon>
        <taxon>Asbolus</taxon>
    </lineage>
</organism>
<proteinExistence type="inferred from homology"/>
<dbReference type="Pfam" id="PF04515">
    <property type="entry name" value="Choline_transpo"/>
    <property type="match status" value="1"/>
</dbReference>
<dbReference type="STRING" id="1661398.A0A482VK23"/>
<feature type="non-terminal residue" evidence="7">
    <location>
        <position position="1"/>
    </location>
</feature>
<feature type="transmembrane region" description="Helical" evidence="6">
    <location>
        <begin position="49"/>
        <end position="67"/>
    </location>
</feature>
<feature type="transmembrane region" description="Helical" evidence="6">
    <location>
        <begin position="145"/>
        <end position="178"/>
    </location>
</feature>
<feature type="non-terminal residue" evidence="7">
    <location>
        <position position="419"/>
    </location>
</feature>
<keyword evidence="8" id="KW-1185">Reference proteome</keyword>
<name>A0A482VK23_ASBVE</name>